<dbReference type="Proteomes" id="UP000198372">
    <property type="component" value="Unassembled WGS sequence"/>
</dbReference>
<keyword evidence="12" id="KW-1185">Reference proteome</keyword>
<name>A0A238FBD2_9BASI</name>
<dbReference type="InterPro" id="IPR004648">
    <property type="entry name" value="Oligpept_transpt"/>
</dbReference>
<dbReference type="GO" id="GO:0035673">
    <property type="term" value="F:oligopeptide transmembrane transporter activity"/>
    <property type="evidence" value="ECO:0007669"/>
    <property type="project" value="InterPro"/>
</dbReference>
<feature type="transmembrane region" description="Helical" evidence="10">
    <location>
        <begin position="701"/>
        <end position="721"/>
    </location>
</feature>
<gene>
    <name evidence="11" type="ORF">BQ2448_569</name>
</gene>
<accession>A0A238FBD2</accession>
<dbReference type="Pfam" id="PF03169">
    <property type="entry name" value="OPT"/>
    <property type="match status" value="1"/>
</dbReference>
<evidence type="ECO:0000256" key="2">
    <source>
        <dbReference type="ARBA" id="ARBA00008807"/>
    </source>
</evidence>
<evidence type="ECO:0000256" key="6">
    <source>
        <dbReference type="ARBA" id="ARBA00022927"/>
    </source>
</evidence>
<feature type="compositionally biased region" description="Basic and acidic residues" evidence="9">
    <location>
        <begin position="1"/>
        <end position="13"/>
    </location>
</feature>
<evidence type="ECO:0000256" key="5">
    <source>
        <dbReference type="ARBA" id="ARBA00022856"/>
    </source>
</evidence>
<evidence type="ECO:0000313" key="12">
    <source>
        <dbReference type="Proteomes" id="UP000198372"/>
    </source>
</evidence>
<dbReference type="OrthoDB" id="9986677at2759"/>
<sequence>MPSETKDPTRDDTSAQELKSAPDMAQFPHVLEQARGSFVDADDIAPEFLDENGQERPIETALDFSTRLMSLDDDPTLQVHTIRMWTIGLALTCCECSNPRLISALLYGLTRSIELSKVGAALGQIFYFRPQTYGVSSLFRVMGSAWHQVLPKASQGRFWAALNPGPFNIKEHACITVMSSTGSGGALAISTLAAERLYYDINQNYGIAISTLMASQFFGYGLAGLCRSIAVYPTYAIWPDLIATVNLFDTLHRNKDRDIQKRRYKLFWIVFASIFVWEWFPEIIAPTLTGISVFCLANRQSRTFTRIFGGTNGNEGLGLFSIGLDWLQIGSCIYGNIWNAMKYPFLGQALFYENGSIYDQRLILDSHYNLNKTALADQGLPSYTWTNAIYIFGVNLGISASFMHVFLWYRQDMMNAFHKWQTRTQDDPHYLKMLVYPECGMLLYAGVSAAGFVVALATLYASHSGMPWYALVIGCIYAAIELPIDCVISSITGSGVIGSNMTRVLGAALVPGNARASLYFQVGLGMQIRTIVRFDRQLRLQLYSSNSVAQGAGMVADLKLAQYTKVPPRAMFIVQSAGTIFGSILSLVVMNSIINSHREILLSVEGSNLWSGNLVQSFNADAVTWGALGKEMWGLLIGLVIPIPFWIGHKVFPKLNLDKVVTPIICFSLGYLSVSRSYTLVSRHVLCHRALTPLDVIFEQVGINSSVMSVFVISFWSQFYLRKKRASFFRKYNYLLAAALDGGTQLMVFVSTFAINGGAGKQYSFPAWALNPAGHYDCETPFA</sequence>
<evidence type="ECO:0000313" key="11">
    <source>
        <dbReference type="EMBL" id="SCV68448.1"/>
    </source>
</evidence>
<feature type="region of interest" description="Disordered" evidence="9">
    <location>
        <begin position="1"/>
        <end position="25"/>
    </location>
</feature>
<evidence type="ECO:0000256" key="1">
    <source>
        <dbReference type="ARBA" id="ARBA00004141"/>
    </source>
</evidence>
<dbReference type="STRING" id="269621.A0A238FBD2"/>
<feature type="transmembrane region" description="Helical" evidence="10">
    <location>
        <begin position="572"/>
        <end position="594"/>
    </location>
</feature>
<keyword evidence="6" id="KW-0653">Protein transport</keyword>
<proteinExistence type="inferred from homology"/>
<keyword evidence="3" id="KW-0813">Transport</keyword>
<feature type="transmembrane region" description="Helical" evidence="10">
    <location>
        <begin position="441"/>
        <end position="462"/>
    </location>
</feature>
<evidence type="ECO:0000256" key="4">
    <source>
        <dbReference type="ARBA" id="ARBA00022692"/>
    </source>
</evidence>
<evidence type="ECO:0000256" key="10">
    <source>
        <dbReference type="SAM" id="Phobius"/>
    </source>
</evidence>
<dbReference type="EMBL" id="FMSP01000003">
    <property type="protein sequence ID" value="SCV68448.1"/>
    <property type="molecule type" value="Genomic_DNA"/>
</dbReference>
<dbReference type="GO" id="GO:0016020">
    <property type="term" value="C:membrane"/>
    <property type="evidence" value="ECO:0007669"/>
    <property type="project" value="UniProtKB-SubCell"/>
</dbReference>
<feature type="transmembrane region" description="Helical" evidence="10">
    <location>
        <begin position="733"/>
        <end position="755"/>
    </location>
</feature>
<feature type="transmembrane region" description="Helical" evidence="10">
    <location>
        <begin position="468"/>
        <end position="491"/>
    </location>
</feature>
<evidence type="ECO:0000256" key="7">
    <source>
        <dbReference type="ARBA" id="ARBA00022989"/>
    </source>
</evidence>
<keyword evidence="5" id="KW-0571">Peptide transport</keyword>
<dbReference type="AlphaFoldDB" id="A0A238FBD2"/>
<dbReference type="GO" id="GO:0015031">
    <property type="term" value="P:protein transport"/>
    <property type="evidence" value="ECO:0007669"/>
    <property type="project" value="UniProtKB-KW"/>
</dbReference>
<feature type="transmembrane region" description="Helical" evidence="10">
    <location>
        <begin position="660"/>
        <end position="681"/>
    </location>
</feature>
<dbReference type="NCBIfam" id="TIGR00728">
    <property type="entry name" value="OPT_sfam"/>
    <property type="match status" value="1"/>
</dbReference>
<organism evidence="11 12">
    <name type="scientific">Microbotryum intermedium</name>
    <dbReference type="NCBI Taxonomy" id="269621"/>
    <lineage>
        <taxon>Eukaryota</taxon>
        <taxon>Fungi</taxon>
        <taxon>Dikarya</taxon>
        <taxon>Basidiomycota</taxon>
        <taxon>Pucciniomycotina</taxon>
        <taxon>Microbotryomycetes</taxon>
        <taxon>Microbotryales</taxon>
        <taxon>Microbotryaceae</taxon>
        <taxon>Microbotryum</taxon>
    </lineage>
</organism>
<feature type="transmembrane region" description="Helical" evidence="10">
    <location>
        <begin position="388"/>
        <end position="409"/>
    </location>
</feature>
<keyword evidence="8 10" id="KW-0472">Membrane</keyword>
<reference evidence="12" key="1">
    <citation type="submission" date="2016-09" db="EMBL/GenBank/DDBJ databases">
        <authorList>
            <person name="Jeantristanb JTB J.-T."/>
            <person name="Ricardo R."/>
        </authorList>
    </citation>
    <scope>NUCLEOTIDE SEQUENCE [LARGE SCALE GENOMIC DNA]</scope>
</reference>
<protein>
    <submittedName>
        <fullName evidence="11">BQ2448_569 protein</fullName>
    </submittedName>
</protein>
<evidence type="ECO:0000256" key="9">
    <source>
        <dbReference type="SAM" id="MobiDB-lite"/>
    </source>
</evidence>
<evidence type="ECO:0000256" key="3">
    <source>
        <dbReference type="ARBA" id="ARBA00022448"/>
    </source>
</evidence>
<dbReference type="PANTHER" id="PTHR22601">
    <property type="entry name" value="ISP4 LIKE PROTEIN"/>
    <property type="match status" value="1"/>
</dbReference>
<evidence type="ECO:0000256" key="8">
    <source>
        <dbReference type="ARBA" id="ARBA00023136"/>
    </source>
</evidence>
<comment type="similarity">
    <text evidence="2">Belongs to the oligopeptide OPT transporter family.</text>
</comment>
<comment type="subcellular location">
    <subcellularLocation>
        <location evidence="1">Membrane</location>
        <topology evidence="1">Multi-pass membrane protein</topology>
    </subcellularLocation>
</comment>
<keyword evidence="4 10" id="KW-0812">Transmembrane</keyword>
<keyword evidence="7 10" id="KW-1133">Transmembrane helix</keyword>
<dbReference type="InterPro" id="IPR004813">
    <property type="entry name" value="OPT"/>
</dbReference>
<feature type="transmembrane region" description="Helical" evidence="10">
    <location>
        <begin position="632"/>
        <end position="648"/>
    </location>
</feature>